<sequence length="145" mass="15447">MDVDTVDPIGKTSALEGVQRDAINGVLKTDPTGEKTGAKGEEGDSEVPDMSKIDGSAYIPDTTIEDANQWVNEKGNDLIGFGGNVAEKIAILGFMVGLFVTLVGAVSRSHHITKGFIIMAISICVYVGAVFAPEIVHYFSRWLTS</sequence>
<feature type="transmembrane region" description="Helical" evidence="2">
    <location>
        <begin position="116"/>
        <end position="139"/>
    </location>
</feature>
<name>A0A420VDN1_9BACI</name>
<dbReference type="Proteomes" id="UP000286235">
    <property type="component" value="Unassembled WGS sequence"/>
</dbReference>
<keyword evidence="4" id="KW-1185">Reference proteome</keyword>
<comment type="caution">
    <text evidence="3">The sequence shown here is derived from an EMBL/GenBank/DDBJ whole genome shotgun (WGS) entry which is preliminary data.</text>
</comment>
<keyword evidence="2" id="KW-1133">Transmembrane helix</keyword>
<keyword evidence="2" id="KW-0812">Transmembrane</keyword>
<evidence type="ECO:0008006" key="5">
    <source>
        <dbReference type="Google" id="ProtNLM"/>
    </source>
</evidence>
<dbReference type="EMBL" id="AZRV01000035">
    <property type="protein sequence ID" value="RKO61656.1"/>
    <property type="molecule type" value="Genomic_DNA"/>
</dbReference>
<evidence type="ECO:0000256" key="1">
    <source>
        <dbReference type="SAM" id="MobiDB-lite"/>
    </source>
</evidence>
<feature type="transmembrane region" description="Helical" evidence="2">
    <location>
        <begin position="89"/>
        <end position="107"/>
    </location>
</feature>
<reference evidence="3 4" key="1">
    <citation type="submission" date="2013-12" db="EMBL/GenBank/DDBJ databases">
        <title>Genome and proteome characterization of Caldibacillus debilis GB1 derived from a cellulolytic aero-tolerant co-culture.</title>
        <authorList>
            <person name="Wushke S.T."/>
            <person name="Zhang X."/>
            <person name="Fristensky B."/>
            <person name="Wilkins J.A."/>
            <person name="Levin D.B."/>
            <person name="Sparling R."/>
        </authorList>
    </citation>
    <scope>NUCLEOTIDE SEQUENCE [LARGE SCALE GENOMIC DNA]</scope>
    <source>
        <strain evidence="3 4">GB1</strain>
    </source>
</reference>
<evidence type="ECO:0000313" key="3">
    <source>
        <dbReference type="EMBL" id="RKO61656.1"/>
    </source>
</evidence>
<evidence type="ECO:0000313" key="4">
    <source>
        <dbReference type="Proteomes" id="UP000286235"/>
    </source>
</evidence>
<accession>A0A420VDN1</accession>
<keyword evidence="2" id="KW-0472">Membrane</keyword>
<evidence type="ECO:0000256" key="2">
    <source>
        <dbReference type="SAM" id="Phobius"/>
    </source>
</evidence>
<dbReference type="AlphaFoldDB" id="A0A420VDN1"/>
<gene>
    <name evidence="3" type="ORF">Cdeb_01127</name>
</gene>
<organism evidence="3 4">
    <name type="scientific">Caldibacillus debilis GB1</name>
    <dbReference type="NCBI Taxonomy" id="1339248"/>
    <lineage>
        <taxon>Bacteria</taxon>
        <taxon>Bacillati</taxon>
        <taxon>Bacillota</taxon>
        <taxon>Bacilli</taxon>
        <taxon>Bacillales</taxon>
        <taxon>Bacillaceae</taxon>
        <taxon>Caldibacillus</taxon>
    </lineage>
</organism>
<proteinExistence type="predicted"/>
<feature type="region of interest" description="Disordered" evidence="1">
    <location>
        <begin position="22"/>
        <end position="52"/>
    </location>
</feature>
<protein>
    <recommendedName>
        <fullName evidence="5">TrbC/VIRB2 family</fullName>
    </recommendedName>
</protein>
<dbReference type="RefSeq" id="WP_120668960.1">
    <property type="nucleotide sequence ID" value="NZ_AZRV01000035.1"/>
</dbReference>
<feature type="compositionally biased region" description="Basic and acidic residues" evidence="1">
    <location>
        <begin position="31"/>
        <end position="42"/>
    </location>
</feature>